<gene>
    <name evidence="1" type="ORF">INH39_30645</name>
</gene>
<sequence>MLTPTARYVIALARRLGISYTPTYSDQWASAITRLAGDEVSTDSTDDLLVALTRAGKLTPHEMTKLVIEHHRKTKAHV</sequence>
<reference evidence="1 2" key="1">
    <citation type="submission" date="2020-10" db="EMBL/GenBank/DDBJ databases">
        <title>Genome analysis of Massilia species.</title>
        <authorList>
            <person name="Jung D.-H."/>
        </authorList>
    </citation>
    <scope>NUCLEOTIDE SEQUENCE [LARGE SCALE GENOMIC DNA]</scope>
    <source>
        <strain evidence="2">sipir</strain>
    </source>
</reference>
<proteinExistence type="predicted"/>
<evidence type="ECO:0000313" key="1">
    <source>
        <dbReference type="EMBL" id="UOD33630.1"/>
    </source>
</evidence>
<evidence type="ECO:0008006" key="3">
    <source>
        <dbReference type="Google" id="ProtNLM"/>
    </source>
</evidence>
<protein>
    <recommendedName>
        <fullName evidence="3">Antitoxin VbhA domain-containing protein</fullName>
    </recommendedName>
</protein>
<dbReference type="EMBL" id="CP063361">
    <property type="protein sequence ID" value="UOD33630.1"/>
    <property type="molecule type" value="Genomic_DNA"/>
</dbReference>
<dbReference type="Proteomes" id="UP000831532">
    <property type="component" value="Chromosome"/>
</dbReference>
<keyword evidence="2" id="KW-1185">Reference proteome</keyword>
<organism evidence="1 2">
    <name type="scientific">Massilia violaceinigra</name>
    <dbReference type="NCBI Taxonomy" id="2045208"/>
    <lineage>
        <taxon>Bacteria</taxon>
        <taxon>Pseudomonadati</taxon>
        <taxon>Pseudomonadota</taxon>
        <taxon>Betaproteobacteria</taxon>
        <taxon>Burkholderiales</taxon>
        <taxon>Oxalobacteraceae</taxon>
        <taxon>Telluria group</taxon>
        <taxon>Massilia</taxon>
    </lineage>
</organism>
<accession>A0ABY4AHJ3</accession>
<name>A0ABY4AHJ3_9BURK</name>
<evidence type="ECO:0000313" key="2">
    <source>
        <dbReference type="Proteomes" id="UP000831532"/>
    </source>
</evidence>